<accession>A0ACC0BPQ8</accession>
<evidence type="ECO:0000313" key="1">
    <source>
        <dbReference type="EMBL" id="KAI5674674.1"/>
    </source>
</evidence>
<dbReference type="Proteomes" id="UP001060085">
    <property type="component" value="Linkage Group LG03"/>
</dbReference>
<name>A0ACC0BPQ8_CATRO</name>
<proteinExistence type="predicted"/>
<gene>
    <name evidence="1" type="ORF">M9H77_15038</name>
</gene>
<comment type="caution">
    <text evidence="1">The sequence shown here is derived from an EMBL/GenBank/DDBJ whole genome shotgun (WGS) entry which is preliminary data.</text>
</comment>
<dbReference type="EMBL" id="CM044703">
    <property type="protein sequence ID" value="KAI5674674.1"/>
    <property type="molecule type" value="Genomic_DNA"/>
</dbReference>
<keyword evidence="2" id="KW-1185">Reference proteome</keyword>
<organism evidence="1 2">
    <name type="scientific">Catharanthus roseus</name>
    <name type="common">Madagascar periwinkle</name>
    <name type="synonym">Vinca rosea</name>
    <dbReference type="NCBI Taxonomy" id="4058"/>
    <lineage>
        <taxon>Eukaryota</taxon>
        <taxon>Viridiplantae</taxon>
        <taxon>Streptophyta</taxon>
        <taxon>Embryophyta</taxon>
        <taxon>Tracheophyta</taxon>
        <taxon>Spermatophyta</taxon>
        <taxon>Magnoliopsida</taxon>
        <taxon>eudicotyledons</taxon>
        <taxon>Gunneridae</taxon>
        <taxon>Pentapetalae</taxon>
        <taxon>asterids</taxon>
        <taxon>lamiids</taxon>
        <taxon>Gentianales</taxon>
        <taxon>Apocynaceae</taxon>
        <taxon>Rauvolfioideae</taxon>
        <taxon>Vinceae</taxon>
        <taxon>Catharanthinae</taxon>
        <taxon>Catharanthus</taxon>
    </lineage>
</organism>
<reference evidence="2" key="1">
    <citation type="journal article" date="2023" name="Nat. Plants">
        <title>Single-cell RNA sequencing provides a high-resolution roadmap for understanding the multicellular compartmentation of specialized metabolism.</title>
        <authorList>
            <person name="Sun S."/>
            <person name="Shen X."/>
            <person name="Li Y."/>
            <person name="Li Y."/>
            <person name="Wang S."/>
            <person name="Li R."/>
            <person name="Zhang H."/>
            <person name="Shen G."/>
            <person name="Guo B."/>
            <person name="Wei J."/>
            <person name="Xu J."/>
            <person name="St-Pierre B."/>
            <person name="Chen S."/>
            <person name="Sun C."/>
        </authorList>
    </citation>
    <scope>NUCLEOTIDE SEQUENCE [LARGE SCALE GENOMIC DNA]</scope>
</reference>
<evidence type="ECO:0000313" key="2">
    <source>
        <dbReference type="Proteomes" id="UP001060085"/>
    </source>
</evidence>
<sequence>MRAARAIASVPWHCWLVFPQGGTSKGSDYNFILKKLQYKLQGWKANLSRKTIIQSSSLPIVNYYAQCAASRLLCVSKFTKNIGNTCGVTGCGSLGSLIQDPLTELEENLMVKEVFCPASSWDLTCIFFPISQPIMVVIKSIPISSNTSIPNNPKWDTSTDGNFSSKRFFDTLFCVEDEHSSPKPPQAGSQVWRTKVNGFIKHFIWLAVRERLPTRFVLTRWKIGTDNYCTSCLAIEETLEHVLRTCSEAAVVWSDINLYMSFPATATLSEWLYFGCLNTSLSPFGNTWGTTLSFMCWGLWHRHN</sequence>
<protein>
    <submittedName>
        <fullName evidence="1">Uncharacterized protein</fullName>
    </submittedName>
</protein>